<evidence type="ECO:0000313" key="6">
    <source>
        <dbReference type="EMBL" id="KAF7363616.1"/>
    </source>
</evidence>
<proteinExistence type="predicted"/>
<protein>
    <recommendedName>
        <fullName evidence="5">J domain-containing protein</fullName>
    </recommendedName>
</protein>
<dbReference type="Gene3D" id="1.10.287.110">
    <property type="entry name" value="DnaJ domain"/>
    <property type="match status" value="1"/>
</dbReference>
<feature type="region of interest" description="Disordered" evidence="4">
    <location>
        <begin position="66"/>
        <end position="91"/>
    </location>
</feature>
<dbReference type="Proteomes" id="UP000623467">
    <property type="component" value="Unassembled WGS sequence"/>
</dbReference>
<feature type="compositionally biased region" description="Basic and acidic residues" evidence="4">
    <location>
        <begin position="153"/>
        <end position="163"/>
    </location>
</feature>
<keyword evidence="2 3" id="KW-0040">ANK repeat</keyword>
<dbReference type="Pfam" id="PF12796">
    <property type="entry name" value="Ank_2"/>
    <property type="match status" value="1"/>
</dbReference>
<keyword evidence="1" id="KW-0677">Repeat</keyword>
<name>A0A8H6YRR5_9AGAR</name>
<feature type="compositionally biased region" description="Basic and acidic residues" evidence="4">
    <location>
        <begin position="430"/>
        <end position="445"/>
    </location>
</feature>
<sequence>MKLSVSEAYQTLGLEDGSSLELVKSAYKKVALRTHPDKCPESEKEQATAQFQKVSEAYNALLKHLDTSTPRPPRFPGFRYGADSDEDYDDYDDYDEYDEYSDYDDEEEKIHFYMYLFEELMRGRANRYMNMRFRREPRETETPEQYQARLRRSREEQIAAEERRKREAAERKAQLEIEREMERAAAEERQKAKVEAKKAQAKMHRSKAETAARKLQQQVQTKRSAIFAAARAGKQDEVKKGVWEDDVDAAGGEVKAGCDAFVKMAPKDPQETLLHIAARNGDKELVKWLDAHSADLEERDSRGLTAFHVALQCGHVPIVAYFLEEHPLEDSNGVYKPPASKSLLSLALESHEPELVWKILDNDLATEQEINQSWAWITSAEGRSAMKKNFAQNGGRKGKAHGDEKFQDIMKLLMRFGGFTPPPTPSSSDYSDREEQWHENVEASHTHTQTQTPAQQQGATTRAYPPPEDPRLSQQKQPHHMAGSGRRGKGGRGRGKKSKS</sequence>
<evidence type="ECO:0000256" key="2">
    <source>
        <dbReference type="ARBA" id="ARBA00023043"/>
    </source>
</evidence>
<feature type="domain" description="J" evidence="5">
    <location>
        <begin position="7"/>
        <end position="92"/>
    </location>
</feature>
<dbReference type="Gene3D" id="1.25.40.20">
    <property type="entry name" value="Ankyrin repeat-containing domain"/>
    <property type="match status" value="1"/>
</dbReference>
<dbReference type="SUPFAM" id="SSF46565">
    <property type="entry name" value="Chaperone J-domain"/>
    <property type="match status" value="1"/>
</dbReference>
<dbReference type="PROSITE" id="PS50088">
    <property type="entry name" value="ANK_REPEAT"/>
    <property type="match status" value="1"/>
</dbReference>
<evidence type="ECO:0000256" key="3">
    <source>
        <dbReference type="PROSITE-ProRule" id="PRU00023"/>
    </source>
</evidence>
<feature type="region of interest" description="Disordered" evidence="4">
    <location>
        <begin position="136"/>
        <end position="163"/>
    </location>
</feature>
<organism evidence="6 7">
    <name type="scientific">Mycena sanguinolenta</name>
    <dbReference type="NCBI Taxonomy" id="230812"/>
    <lineage>
        <taxon>Eukaryota</taxon>
        <taxon>Fungi</taxon>
        <taxon>Dikarya</taxon>
        <taxon>Basidiomycota</taxon>
        <taxon>Agaricomycotina</taxon>
        <taxon>Agaricomycetes</taxon>
        <taxon>Agaricomycetidae</taxon>
        <taxon>Agaricales</taxon>
        <taxon>Marasmiineae</taxon>
        <taxon>Mycenaceae</taxon>
        <taxon>Mycena</taxon>
    </lineage>
</organism>
<evidence type="ECO:0000313" key="7">
    <source>
        <dbReference type="Proteomes" id="UP000623467"/>
    </source>
</evidence>
<dbReference type="PROSITE" id="PS50076">
    <property type="entry name" value="DNAJ_2"/>
    <property type="match status" value="1"/>
</dbReference>
<dbReference type="PROSITE" id="PS50297">
    <property type="entry name" value="ANK_REP_REGION"/>
    <property type="match status" value="1"/>
</dbReference>
<dbReference type="InterPro" id="IPR002110">
    <property type="entry name" value="Ankyrin_rpt"/>
</dbReference>
<dbReference type="Pfam" id="PF00226">
    <property type="entry name" value="DnaJ"/>
    <property type="match status" value="1"/>
</dbReference>
<dbReference type="InterPro" id="IPR001623">
    <property type="entry name" value="DnaJ_domain"/>
</dbReference>
<comment type="caution">
    <text evidence="6">The sequence shown here is derived from an EMBL/GenBank/DDBJ whole genome shotgun (WGS) entry which is preliminary data.</text>
</comment>
<dbReference type="InterPro" id="IPR036869">
    <property type="entry name" value="J_dom_sf"/>
</dbReference>
<feature type="region of interest" description="Disordered" evidence="4">
    <location>
        <begin position="415"/>
        <end position="500"/>
    </location>
</feature>
<evidence type="ECO:0000256" key="4">
    <source>
        <dbReference type="SAM" id="MobiDB-lite"/>
    </source>
</evidence>
<dbReference type="EMBL" id="JACAZH010000007">
    <property type="protein sequence ID" value="KAF7363616.1"/>
    <property type="molecule type" value="Genomic_DNA"/>
</dbReference>
<dbReference type="AlphaFoldDB" id="A0A8H6YRR5"/>
<dbReference type="SUPFAM" id="SSF48403">
    <property type="entry name" value="Ankyrin repeat"/>
    <property type="match status" value="1"/>
</dbReference>
<accession>A0A8H6YRR5</accession>
<feature type="compositionally biased region" description="Low complexity" evidence="4">
    <location>
        <begin position="446"/>
        <end position="461"/>
    </location>
</feature>
<dbReference type="PANTHER" id="PTHR24198:SF165">
    <property type="entry name" value="ANKYRIN REPEAT-CONTAINING PROTEIN-RELATED"/>
    <property type="match status" value="1"/>
</dbReference>
<evidence type="ECO:0000259" key="5">
    <source>
        <dbReference type="PROSITE" id="PS50076"/>
    </source>
</evidence>
<dbReference type="CDD" id="cd06257">
    <property type="entry name" value="DnaJ"/>
    <property type="match status" value="1"/>
</dbReference>
<dbReference type="SMART" id="SM00248">
    <property type="entry name" value="ANK"/>
    <property type="match status" value="2"/>
</dbReference>
<dbReference type="SMART" id="SM00271">
    <property type="entry name" value="DnaJ"/>
    <property type="match status" value="1"/>
</dbReference>
<reference evidence="6" key="1">
    <citation type="submission" date="2020-05" db="EMBL/GenBank/DDBJ databases">
        <title>Mycena genomes resolve the evolution of fungal bioluminescence.</title>
        <authorList>
            <person name="Tsai I.J."/>
        </authorList>
    </citation>
    <scope>NUCLEOTIDE SEQUENCE</scope>
    <source>
        <strain evidence="6">160909Yilan</strain>
    </source>
</reference>
<evidence type="ECO:0000256" key="1">
    <source>
        <dbReference type="ARBA" id="ARBA00022737"/>
    </source>
</evidence>
<feature type="repeat" description="ANK" evidence="3">
    <location>
        <begin position="269"/>
        <end position="301"/>
    </location>
</feature>
<dbReference type="InterPro" id="IPR036770">
    <property type="entry name" value="Ankyrin_rpt-contain_sf"/>
</dbReference>
<dbReference type="OrthoDB" id="442087at2759"/>
<dbReference type="PANTHER" id="PTHR24198">
    <property type="entry name" value="ANKYRIN REPEAT AND PROTEIN KINASE DOMAIN-CONTAINING PROTEIN"/>
    <property type="match status" value="1"/>
</dbReference>
<dbReference type="PRINTS" id="PR00625">
    <property type="entry name" value="JDOMAIN"/>
</dbReference>
<feature type="compositionally biased region" description="Basic residues" evidence="4">
    <location>
        <begin position="486"/>
        <end position="500"/>
    </location>
</feature>
<keyword evidence="7" id="KW-1185">Reference proteome</keyword>
<gene>
    <name evidence="6" type="ORF">MSAN_01018700</name>
</gene>